<accession>A0A072VSN0</accession>
<evidence type="ECO:0000313" key="1">
    <source>
        <dbReference type="EMBL" id="KEH44408.1"/>
    </source>
</evidence>
<dbReference type="Gramene" id="rna6778">
    <property type="protein sequence ID" value="RHN82603.1"/>
    <property type="gene ID" value="gene6778"/>
</dbReference>
<evidence type="ECO:0000313" key="4">
    <source>
        <dbReference type="Proteomes" id="UP000002051"/>
    </source>
</evidence>
<organism evidence="1 4">
    <name type="scientific">Medicago truncatula</name>
    <name type="common">Barrel medic</name>
    <name type="synonym">Medicago tribuloides</name>
    <dbReference type="NCBI Taxonomy" id="3880"/>
    <lineage>
        <taxon>Eukaryota</taxon>
        <taxon>Viridiplantae</taxon>
        <taxon>Streptophyta</taxon>
        <taxon>Embryophyta</taxon>
        <taxon>Tracheophyta</taxon>
        <taxon>Spermatophyta</taxon>
        <taxon>Magnoliopsida</taxon>
        <taxon>eudicotyledons</taxon>
        <taxon>Gunneridae</taxon>
        <taxon>Pentapetalae</taxon>
        <taxon>rosids</taxon>
        <taxon>fabids</taxon>
        <taxon>Fabales</taxon>
        <taxon>Fabaceae</taxon>
        <taxon>Papilionoideae</taxon>
        <taxon>50 kb inversion clade</taxon>
        <taxon>NPAAA clade</taxon>
        <taxon>Hologalegina</taxon>
        <taxon>IRL clade</taxon>
        <taxon>Trifolieae</taxon>
        <taxon>Medicago</taxon>
    </lineage>
</organism>
<dbReference type="AlphaFoldDB" id="A0A072VSN0"/>
<dbReference type="HOGENOM" id="CLU_2853023_0_0_1"/>
<evidence type="ECO:0000313" key="3">
    <source>
        <dbReference type="EnsemblPlants" id="KEH44408"/>
    </source>
</evidence>
<dbReference type="EMBL" id="PSQE01000001">
    <property type="protein sequence ID" value="RHN82603.1"/>
    <property type="molecule type" value="Genomic_DNA"/>
</dbReference>
<evidence type="ECO:0000313" key="5">
    <source>
        <dbReference type="Proteomes" id="UP000265566"/>
    </source>
</evidence>
<reference evidence="3" key="3">
    <citation type="submission" date="2015-04" db="UniProtKB">
        <authorList>
            <consortium name="EnsemblPlants"/>
        </authorList>
    </citation>
    <scope>IDENTIFICATION</scope>
    <source>
        <strain evidence="3">cv. Jemalong A17</strain>
    </source>
</reference>
<dbReference type="EMBL" id="CM001217">
    <property type="protein sequence ID" value="KEH44408.1"/>
    <property type="molecule type" value="Genomic_DNA"/>
</dbReference>
<dbReference type="Proteomes" id="UP000002051">
    <property type="component" value="Unassembled WGS sequence"/>
</dbReference>
<reference evidence="2" key="5">
    <citation type="journal article" date="2018" name="Nat. Plants">
        <title>Whole-genome landscape of Medicago truncatula symbiotic genes.</title>
        <authorList>
            <person name="Pecrix Y."/>
            <person name="Gamas P."/>
            <person name="Carrere S."/>
        </authorList>
    </citation>
    <scope>NUCLEOTIDE SEQUENCE</scope>
    <source>
        <tissue evidence="2">Leaves</tissue>
    </source>
</reference>
<evidence type="ECO:0000313" key="2">
    <source>
        <dbReference type="EMBL" id="RHN82603.1"/>
    </source>
</evidence>
<dbReference type="Proteomes" id="UP000265566">
    <property type="component" value="Chromosome 1"/>
</dbReference>
<reference evidence="1 4" key="1">
    <citation type="journal article" date="2011" name="Nature">
        <title>The Medicago genome provides insight into the evolution of rhizobial symbioses.</title>
        <authorList>
            <person name="Young N.D."/>
            <person name="Debelle F."/>
            <person name="Oldroyd G.E."/>
            <person name="Geurts R."/>
            <person name="Cannon S.B."/>
            <person name="Udvardi M.K."/>
            <person name="Benedito V.A."/>
            <person name="Mayer K.F."/>
            <person name="Gouzy J."/>
            <person name="Schoof H."/>
            <person name="Van de Peer Y."/>
            <person name="Proost S."/>
            <person name="Cook D.R."/>
            <person name="Meyers B.C."/>
            <person name="Spannagl M."/>
            <person name="Cheung F."/>
            <person name="De Mita S."/>
            <person name="Krishnakumar V."/>
            <person name="Gundlach H."/>
            <person name="Zhou S."/>
            <person name="Mudge J."/>
            <person name="Bharti A.K."/>
            <person name="Murray J.D."/>
            <person name="Naoumkina M.A."/>
            <person name="Rosen B."/>
            <person name="Silverstein K.A."/>
            <person name="Tang H."/>
            <person name="Rombauts S."/>
            <person name="Zhao P.X."/>
            <person name="Zhou P."/>
            <person name="Barbe V."/>
            <person name="Bardou P."/>
            <person name="Bechner M."/>
            <person name="Bellec A."/>
            <person name="Berger A."/>
            <person name="Berges H."/>
            <person name="Bidwell S."/>
            <person name="Bisseling T."/>
            <person name="Choisne N."/>
            <person name="Couloux A."/>
            <person name="Denny R."/>
            <person name="Deshpande S."/>
            <person name="Dai X."/>
            <person name="Doyle J.J."/>
            <person name="Dudez A.M."/>
            <person name="Farmer A.D."/>
            <person name="Fouteau S."/>
            <person name="Franken C."/>
            <person name="Gibelin C."/>
            <person name="Gish J."/>
            <person name="Goldstein S."/>
            <person name="Gonzalez A.J."/>
            <person name="Green P.J."/>
            <person name="Hallab A."/>
            <person name="Hartog M."/>
            <person name="Hua A."/>
            <person name="Humphray S.J."/>
            <person name="Jeong D.H."/>
            <person name="Jing Y."/>
            <person name="Jocker A."/>
            <person name="Kenton S.M."/>
            <person name="Kim D.J."/>
            <person name="Klee K."/>
            <person name="Lai H."/>
            <person name="Lang C."/>
            <person name="Lin S."/>
            <person name="Macmil S.L."/>
            <person name="Magdelenat G."/>
            <person name="Matthews L."/>
            <person name="McCorrison J."/>
            <person name="Monaghan E.L."/>
            <person name="Mun J.H."/>
            <person name="Najar F.Z."/>
            <person name="Nicholson C."/>
            <person name="Noirot C."/>
            <person name="O'Bleness M."/>
            <person name="Paule C.R."/>
            <person name="Poulain J."/>
            <person name="Prion F."/>
            <person name="Qin B."/>
            <person name="Qu C."/>
            <person name="Retzel E.F."/>
            <person name="Riddle C."/>
            <person name="Sallet E."/>
            <person name="Samain S."/>
            <person name="Samson N."/>
            <person name="Sanders I."/>
            <person name="Saurat O."/>
            <person name="Scarpelli C."/>
            <person name="Schiex T."/>
            <person name="Segurens B."/>
            <person name="Severin A.J."/>
            <person name="Sherrier D.J."/>
            <person name="Shi R."/>
            <person name="Sims S."/>
            <person name="Singer S.R."/>
            <person name="Sinharoy S."/>
            <person name="Sterck L."/>
            <person name="Viollet A."/>
            <person name="Wang B.B."/>
            <person name="Wang K."/>
            <person name="Wang M."/>
            <person name="Wang X."/>
            <person name="Warfsmann J."/>
            <person name="Weissenbach J."/>
            <person name="White D.D."/>
            <person name="White J.D."/>
            <person name="Wiley G.B."/>
            <person name="Wincker P."/>
            <person name="Xing Y."/>
            <person name="Yang L."/>
            <person name="Yao Z."/>
            <person name="Ying F."/>
            <person name="Zhai J."/>
            <person name="Zhou L."/>
            <person name="Zuber A."/>
            <person name="Denarie J."/>
            <person name="Dixon R.A."/>
            <person name="May G.D."/>
            <person name="Schwartz D.C."/>
            <person name="Rogers J."/>
            <person name="Quetier F."/>
            <person name="Town C.D."/>
            <person name="Roe B.A."/>
        </authorList>
    </citation>
    <scope>NUCLEOTIDE SEQUENCE [LARGE SCALE GENOMIC DNA]</scope>
    <source>
        <strain evidence="1">A17</strain>
        <strain evidence="3 4">cv. Jemalong A17</strain>
    </source>
</reference>
<proteinExistence type="predicted"/>
<name>A0A072VSN0_MEDTR</name>
<reference evidence="1 4" key="2">
    <citation type="journal article" date="2014" name="BMC Genomics">
        <title>An improved genome release (version Mt4.0) for the model legume Medicago truncatula.</title>
        <authorList>
            <person name="Tang H."/>
            <person name="Krishnakumar V."/>
            <person name="Bidwell S."/>
            <person name="Rosen B."/>
            <person name="Chan A."/>
            <person name="Zhou S."/>
            <person name="Gentzbittel L."/>
            <person name="Childs K.L."/>
            <person name="Yandell M."/>
            <person name="Gundlach H."/>
            <person name="Mayer K.F."/>
            <person name="Schwartz D.C."/>
            <person name="Town C.D."/>
        </authorList>
    </citation>
    <scope>GENOME REANNOTATION</scope>
    <source>
        <strain evidence="1">A17</strain>
        <strain evidence="3 4">cv. Jemalong A17</strain>
    </source>
</reference>
<keyword evidence="4" id="KW-1185">Reference proteome</keyword>
<reference evidence="5" key="4">
    <citation type="journal article" date="2018" name="Nat. Plants">
        <title>Whole-genome landscape of Medicago truncatula symbiotic genes.</title>
        <authorList>
            <person name="Pecrix Y."/>
            <person name="Staton S.E."/>
            <person name="Sallet E."/>
            <person name="Lelandais-Briere C."/>
            <person name="Moreau S."/>
            <person name="Carrere S."/>
            <person name="Blein T."/>
            <person name="Jardinaud M.F."/>
            <person name="Latrasse D."/>
            <person name="Zouine M."/>
            <person name="Zahm M."/>
            <person name="Kreplak J."/>
            <person name="Mayjonade B."/>
            <person name="Satge C."/>
            <person name="Perez M."/>
            <person name="Cauet S."/>
            <person name="Marande W."/>
            <person name="Chantry-Darmon C."/>
            <person name="Lopez-Roques C."/>
            <person name="Bouchez O."/>
            <person name="Berard A."/>
            <person name="Debelle F."/>
            <person name="Munos S."/>
            <person name="Bendahmane A."/>
            <person name="Berges H."/>
            <person name="Niebel A."/>
            <person name="Buitink J."/>
            <person name="Frugier F."/>
            <person name="Benhamed M."/>
            <person name="Crespi M."/>
            <person name="Gouzy J."/>
            <person name="Gamas P."/>
        </authorList>
    </citation>
    <scope>NUCLEOTIDE SEQUENCE [LARGE SCALE GENOMIC DNA]</scope>
    <source>
        <strain evidence="5">cv. Jemalong A17</strain>
    </source>
</reference>
<protein>
    <submittedName>
        <fullName evidence="1">Transmembrane protein, putative</fullName>
    </submittedName>
</protein>
<keyword evidence="1" id="KW-0812">Transmembrane</keyword>
<dbReference type="EnsemblPlants" id="KEH44408">
    <property type="protein sequence ID" value="KEH44408"/>
    <property type="gene ID" value="MTR_1g113955"/>
</dbReference>
<keyword evidence="1" id="KW-0472">Membrane</keyword>
<gene>
    <name evidence="1" type="ordered locus">MTR_1g113955</name>
    <name evidence="2" type="ORF">MtrunA17_Chr1g0211601</name>
</gene>
<sequence>MCRPVCCISDVGVWEIVLLDKVVCTAVGTGVGGFRAGAASSVLWPCVFWFAVIRVLEAVCVSATP</sequence>